<evidence type="ECO:0000313" key="2">
    <source>
        <dbReference type="Proteomes" id="UP000521872"/>
    </source>
</evidence>
<dbReference type="EMBL" id="JAACJL010000015">
    <property type="protein sequence ID" value="KAF4620935.1"/>
    <property type="molecule type" value="Genomic_DNA"/>
</dbReference>
<dbReference type="AlphaFoldDB" id="A0A8H4R2B6"/>
<reference evidence="1 2" key="1">
    <citation type="submission" date="2019-12" db="EMBL/GenBank/DDBJ databases">
        <authorList>
            <person name="Floudas D."/>
            <person name="Bentzer J."/>
            <person name="Ahren D."/>
            <person name="Johansson T."/>
            <person name="Persson P."/>
            <person name="Tunlid A."/>
        </authorList>
    </citation>
    <scope>NUCLEOTIDE SEQUENCE [LARGE SCALE GENOMIC DNA]</scope>
    <source>
        <strain evidence="1 2">CBS 102.39</strain>
    </source>
</reference>
<proteinExistence type="predicted"/>
<keyword evidence="2" id="KW-1185">Reference proteome</keyword>
<evidence type="ECO:0000313" key="1">
    <source>
        <dbReference type="EMBL" id="KAF4620935.1"/>
    </source>
</evidence>
<sequence length="233" mass="26779">MSTTMAPQSVETDRDDIFYVDTIVFKVENTLFRVPRCGFEVPGCFFATMFTLPGPGEKGEQIEGTDDAHPILLEGIQKSHFKSFLKVLYPKLYKCLPAAGVPYDETYERQDGVNTYDDWIGVLHLSTKWDFPKIRKTSIESVSRCMPTYLSMYERISLAKKYNVKKWLLDEYRKLVQKATLDFDVPILMLQSCMTSSDIVGLFLIRERTPIQVDVDKLILARFVAHFAGMEDD</sequence>
<accession>A0A8H4R2B6</accession>
<evidence type="ECO:0008006" key="3">
    <source>
        <dbReference type="Google" id="ProtNLM"/>
    </source>
</evidence>
<organism evidence="1 2">
    <name type="scientific">Agrocybe pediades</name>
    <dbReference type="NCBI Taxonomy" id="84607"/>
    <lineage>
        <taxon>Eukaryota</taxon>
        <taxon>Fungi</taxon>
        <taxon>Dikarya</taxon>
        <taxon>Basidiomycota</taxon>
        <taxon>Agaricomycotina</taxon>
        <taxon>Agaricomycetes</taxon>
        <taxon>Agaricomycetidae</taxon>
        <taxon>Agaricales</taxon>
        <taxon>Agaricineae</taxon>
        <taxon>Strophariaceae</taxon>
        <taxon>Agrocybe</taxon>
    </lineage>
</organism>
<comment type="caution">
    <text evidence="1">The sequence shown here is derived from an EMBL/GenBank/DDBJ whole genome shotgun (WGS) entry which is preliminary data.</text>
</comment>
<gene>
    <name evidence="1" type="ORF">D9613_001096</name>
</gene>
<protein>
    <recommendedName>
        <fullName evidence="3">BTB domain-containing protein</fullName>
    </recommendedName>
</protein>
<name>A0A8H4R2B6_9AGAR</name>
<dbReference type="Proteomes" id="UP000521872">
    <property type="component" value="Unassembled WGS sequence"/>
</dbReference>